<keyword evidence="13" id="KW-1185">Reference proteome</keyword>
<dbReference type="Proteomes" id="UP000198916">
    <property type="component" value="Unassembled WGS sequence"/>
</dbReference>
<evidence type="ECO:0000256" key="9">
    <source>
        <dbReference type="RuleBase" id="RU003357"/>
    </source>
</evidence>
<dbReference type="Gene3D" id="2.60.40.1120">
    <property type="entry name" value="Carboxypeptidase-like, regulatory domain"/>
    <property type="match status" value="1"/>
</dbReference>
<dbReference type="InterPro" id="IPR023997">
    <property type="entry name" value="TonB-dep_OMP_SusC/RagA_CS"/>
</dbReference>
<evidence type="ECO:0000256" key="7">
    <source>
        <dbReference type="ARBA" id="ARBA00023237"/>
    </source>
</evidence>
<dbReference type="InterPro" id="IPR039426">
    <property type="entry name" value="TonB-dep_rcpt-like"/>
</dbReference>
<evidence type="ECO:0000256" key="2">
    <source>
        <dbReference type="ARBA" id="ARBA00022448"/>
    </source>
</evidence>
<dbReference type="NCBIfam" id="TIGR04057">
    <property type="entry name" value="SusC_RagA_signa"/>
    <property type="match status" value="1"/>
</dbReference>
<dbReference type="STRING" id="332977.SAMN05421740_101416"/>
<dbReference type="AlphaFoldDB" id="A0A1H7FNT8"/>
<keyword evidence="5 9" id="KW-0798">TonB box</keyword>
<evidence type="ECO:0000256" key="6">
    <source>
        <dbReference type="ARBA" id="ARBA00023136"/>
    </source>
</evidence>
<evidence type="ECO:0000256" key="8">
    <source>
        <dbReference type="PROSITE-ProRule" id="PRU01360"/>
    </source>
</evidence>
<dbReference type="EMBL" id="FNZR01000001">
    <property type="protein sequence ID" value="SEK27638.1"/>
    <property type="molecule type" value="Genomic_DNA"/>
</dbReference>
<dbReference type="InterPro" id="IPR000531">
    <property type="entry name" value="Beta-barrel_TonB"/>
</dbReference>
<evidence type="ECO:0000313" key="13">
    <source>
        <dbReference type="Proteomes" id="UP000198916"/>
    </source>
</evidence>
<name>A0A1H7FNT8_9SPHI</name>
<dbReference type="SUPFAM" id="SSF49464">
    <property type="entry name" value="Carboxypeptidase regulatory domain-like"/>
    <property type="match status" value="1"/>
</dbReference>
<dbReference type="InterPro" id="IPR012910">
    <property type="entry name" value="Plug_dom"/>
</dbReference>
<comment type="similarity">
    <text evidence="8 9">Belongs to the TonB-dependent receptor family.</text>
</comment>
<reference evidence="13" key="1">
    <citation type="submission" date="2016-10" db="EMBL/GenBank/DDBJ databases">
        <authorList>
            <person name="Varghese N."/>
            <person name="Submissions S."/>
        </authorList>
    </citation>
    <scope>NUCLEOTIDE SEQUENCE [LARGE SCALE GENOMIC DNA]</scope>
    <source>
        <strain evidence="13">Jip14</strain>
    </source>
</reference>
<dbReference type="PROSITE" id="PS52016">
    <property type="entry name" value="TONB_DEPENDENT_REC_3"/>
    <property type="match status" value="1"/>
</dbReference>
<keyword evidence="6 8" id="KW-0472">Membrane</keyword>
<proteinExistence type="inferred from homology"/>
<protein>
    <submittedName>
        <fullName evidence="12">TonB-linked outer membrane protein, SusC/RagA family</fullName>
    </submittedName>
</protein>
<keyword evidence="3 8" id="KW-1134">Transmembrane beta strand</keyword>
<evidence type="ECO:0000256" key="4">
    <source>
        <dbReference type="ARBA" id="ARBA00022692"/>
    </source>
</evidence>
<organism evidence="12 13">
    <name type="scientific">Parapedobacter koreensis</name>
    <dbReference type="NCBI Taxonomy" id="332977"/>
    <lineage>
        <taxon>Bacteria</taxon>
        <taxon>Pseudomonadati</taxon>
        <taxon>Bacteroidota</taxon>
        <taxon>Sphingobacteriia</taxon>
        <taxon>Sphingobacteriales</taxon>
        <taxon>Sphingobacteriaceae</taxon>
        <taxon>Parapedobacter</taxon>
    </lineage>
</organism>
<dbReference type="InterPro" id="IPR023996">
    <property type="entry name" value="TonB-dep_OMP_SusC/RagA"/>
</dbReference>
<dbReference type="NCBIfam" id="TIGR04056">
    <property type="entry name" value="OMP_RagA_SusC"/>
    <property type="match status" value="1"/>
</dbReference>
<evidence type="ECO:0000259" key="11">
    <source>
        <dbReference type="Pfam" id="PF07715"/>
    </source>
</evidence>
<dbReference type="Gene3D" id="2.40.170.20">
    <property type="entry name" value="TonB-dependent receptor, beta-barrel domain"/>
    <property type="match status" value="1"/>
</dbReference>
<dbReference type="Pfam" id="PF00593">
    <property type="entry name" value="TonB_dep_Rec_b-barrel"/>
    <property type="match status" value="1"/>
</dbReference>
<dbReference type="Pfam" id="PF07715">
    <property type="entry name" value="Plug"/>
    <property type="match status" value="1"/>
</dbReference>
<accession>A0A1H7FNT8</accession>
<evidence type="ECO:0000256" key="3">
    <source>
        <dbReference type="ARBA" id="ARBA00022452"/>
    </source>
</evidence>
<evidence type="ECO:0000313" key="12">
    <source>
        <dbReference type="EMBL" id="SEK27638.1"/>
    </source>
</evidence>
<dbReference type="RefSeq" id="WP_177180955.1">
    <property type="nucleotide sequence ID" value="NZ_FNZR01000001.1"/>
</dbReference>
<feature type="domain" description="TonB-dependent receptor plug" evidence="11">
    <location>
        <begin position="211"/>
        <end position="319"/>
    </location>
</feature>
<sequence length="1107" mass="123341">MSRLLFLLVVISCTVTGVILASDVLSQNLRKIDVTLGQQVKKQEKLGDIFRELEQQTGFRFYYEQEVANLPNSGLAIGRKVNLYDLLELLAATFQLKITQNSNIIAVAKDPQQIAGRITGHITDNQGQPLSGANIRIVEVNRSVSADEQGNYTISLRAGTYTVEVSYVAHGTQRREAVVPENGQAVLDFSLTAGEEALGEVVVVGYGTQRKENLTGAVSSISSKRIAEGNFTNAATLMQGRFPGLQIVQNSGAPGAEGTNLRIRGYGTFSGAGVSPLVIIDGVAGGDINAINPENIESMSVLKDAASAAIYGARAANGVILIQTKTGRETDRLRFNYNGFTAIHQATQLPDLIWNSVEYMELWNEAIANFNSGGTPYTEEQINLYRNPSDPKQYPNVNWLDELIKPRSVNNHSITASGQSGTTNYYIALAYLNQPGTFNGYHMERTNVQVNMDSKLNKYLEIGTKAAIIFKDRDYPSGDSNGDGVDPLLSTLAQRPTYAPQLPDGSGRYTLNAFPNEINNKNMLLVSTENLFNTVNREYQLQGYLKVNVNPYLNLMGTAAVSGSFDESKGMNDRTPLYSFTTGEEVGVFGNNNLTQSRSNYNQTTVNSYLNFDRTFGTHQVRLVAGSSLETYKQSVLGAARTEFVTSALEELDAGPLDNQTNYGNTQEWALLSYFGRASYNFDERYLLEVNARYDGSSRFAKENRWGFFPSFSAGWRLSNEAFFKADWVDELKLRGSWGRLGNQQISNYPYQALLTLAGSYPFTNTLSSGVRQNRLNNRDISWETTTITDFGLDATLFKGRLNIVFDYFNKRTTDILRNADIPLEVGLAAPLINDGIVENKGFELGINTRGRLVDELTFDLGAFVSTYRNKLVRYGSTTFGDSYINQEGHPLQTYYLWEVEGIFQSQDEIANSATQANQPKPGDLKYKDQNGDNVINSADRVYMDGKHPDFDYSINFGLNYKNFSLSSLWYGLEGRKFYTGQWGFEPFRQGSPPPAEWRNRWTPENPSTTMPRIYPTGDKALSERSDFFLEDASYFRLRSLDLSYSVPSRAIGKIGINSLVIYLSGQNLFTWTPFNKFDPERVDDSVRGGVRYPQNKVYTLGAKIQF</sequence>
<keyword evidence="2 8" id="KW-0813">Transport</keyword>
<gene>
    <name evidence="12" type="ORF">SAMN05421740_101416</name>
</gene>
<evidence type="ECO:0000259" key="10">
    <source>
        <dbReference type="Pfam" id="PF00593"/>
    </source>
</evidence>
<dbReference type="GO" id="GO:0009279">
    <property type="term" value="C:cell outer membrane"/>
    <property type="evidence" value="ECO:0007669"/>
    <property type="project" value="UniProtKB-SubCell"/>
</dbReference>
<dbReference type="Pfam" id="PF13620">
    <property type="entry name" value="CarboxypepD_reg"/>
    <property type="match status" value="1"/>
</dbReference>
<feature type="domain" description="TonB-dependent receptor-like beta-barrel" evidence="10">
    <location>
        <begin position="497"/>
        <end position="1068"/>
    </location>
</feature>
<dbReference type="SUPFAM" id="SSF56935">
    <property type="entry name" value="Porins"/>
    <property type="match status" value="1"/>
</dbReference>
<dbReference type="InterPro" id="IPR036942">
    <property type="entry name" value="Beta-barrel_TonB_sf"/>
</dbReference>
<comment type="subcellular location">
    <subcellularLocation>
        <location evidence="1 8">Cell outer membrane</location>
        <topology evidence="1 8">Multi-pass membrane protein</topology>
    </subcellularLocation>
</comment>
<evidence type="ECO:0000256" key="5">
    <source>
        <dbReference type="ARBA" id="ARBA00023077"/>
    </source>
</evidence>
<keyword evidence="4 8" id="KW-0812">Transmembrane</keyword>
<evidence type="ECO:0000256" key="1">
    <source>
        <dbReference type="ARBA" id="ARBA00004571"/>
    </source>
</evidence>
<dbReference type="InterPro" id="IPR008969">
    <property type="entry name" value="CarboxyPept-like_regulatory"/>
</dbReference>
<dbReference type="Gene3D" id="2.170.130.10">
    <property type="entry name" value="TonB-dependent receptor, plug domain"/>
    <property type="match status" value="1"/>
</dbReference>
<keyword evidence="7 8" id="KW-0998">Cell outer membrane</keyword>
<dbReference type="InterPro" id="IPR037066">
    <property type="entry name" value="Plug_dom_sf"/>
</dbReference>
<dbReference type="FunFam" id="2.170.130.10:FF:000003">
    <property type="entry name" value="SusC/RagA family TonB-linked outer membrane protein"/>
    <property type="match status" value="1"/>
</dbReference>